<dbReference type="EMBL" id="CAXIEN010000024">
    <property type="protein sequence ID" value="CAL1266744.1"/>
    <property type="molecule type" value="Genomic_DNA"/>
</dbReference>
<reference evidence="2 3" key="1">
    <citation type="submission" date="2024-04" db="EMBL/GenBank/DDBJ databases">
        <authorList>
            <person name="Rising A."/>
            <person name="Reimegard J."/>
            <person name="Sonavane S."/>
            <person name="Akerstrom W."/>
            <person name="Nylinder S."/>
            <person name="Hedman E."/>
            <person name="Kallberg Y."/>
        </authorList>
    </citation>
    <scope>NUCLEOTIDE SEQUENCE [LARGE SCALE GENOMIC DNA]</scope>
</reference>
<proteinExistence type="predicted"/>
<sequence length="76" mass="8693">EEDQNEVSLILLEVDPLKQDEIFKMEVTQQANQKTSHPTRYRKLGKRSFEGESPNGNSPKDPKDDPPALKLKSQNE</sequence>
<feature type="compositionally biased region" description="Basic residues" evidence="1">
    <location>
        <begin position="37"/>
        <end position="46"/>
    </location>
</feature>
<comment type="caution">
    <text evidence="2">The sequence shown here is derived from an EMBL/GenBank/DDBJ whole genome shotgun (WGS) entry which is preliminary data.</text>
</comment>
<gene>
    <name evidence="2" type="ORF">LARSCL_LOCUS3267</name>
</gene>
<name>A0AAV1Z593_9ARAC</name>
<dbReference type="Proteomes" id="UP001497382">
    <property type="component" value="Unassembled WGS sequence"/>
</dbReference>
<protein>
    <submittedName>
        <fullName evidence="2">Uncharacterized protein</fullName>
    </submittedName>
</protein>
<dbReference type="AlphaFoldDB" id="A0AAV1Z593"/>
<evidence type="ECO:0000313" key="2">
    <source>
        <dbReference type="EMBL" id="CAL1266744.1"/>
    </source>
</evidence>
<feature type="non-terminal residue" evidence="2">
    <location>
        <position position="1"/>
    </location>
</feature>
<keyword evidence="3" id="KW-1185">Reference proteome</keyword>
<feature type="region of interest" description="Disordered" evidence="1">
    <location>
        <begin position="28"/>
        <end position="76"/>
    </location>
</feature>
<evidence type="ECO:0000313" key="3">
    <source>
        <dbReference type="Proteomes" id="UP001497382"/>
    </source>
</evidence>
<evidence type="ECO:0000256" key="1">
    <source>
        <dbReference type="SAM" id="MobiDB-lite"/>
    </source>
</evidence>
<accession>A0AAV1Z593</accession>
<organism evidence="2 3">
    <name type="scientific">Larinioides sclopetarius</name>
    <dbReference type="NCBI Taxonomy" id="280406"/>
    <lineage>
        <taxon>Eukaryota</taxon>
        <taxon>Metazoa</taxon>
        <taxon>Ecdysozoa</taxon>
        <taxon>Arthropoda</taxon>
        <taxon>Chelicerata</taxon>
        <taxon>Arachnida</taxon>
        <taxon>Araneae</taxon>
        <taxon>Araneomorphae</taxon>
        <taxon>Entelegynae</taxon>
        <taxon>Araneoidea</taxon>
        <taxon>Araneidae</taxon>
        <taxon>Larinioides</taxon>
    </lineage>
</organism>
<feature type="compositionally biased region" description="Basic and acidic residues" evidence="1">
    <location>
        <begin position="60"/>
        <end position="76"/>
    </location>
</feature>